<gene>
    <name evidence="1" type="ORF">WMO13_04015</name>
</gene>
<accession>A0ABZ3C191</accession>
<keyword evidence="2" id="KW-1185">Reference proteome</keyword>
<dbReference type="EMBL" id="CP150637">
    <property type="protein sequence ID" value="WZW88558.1"/>
    <property type="molecule type" value="Genomic_DNA"/>
</dbReference>
<evidence type="ECO:0000313" key="1">
    <source>
        <dbReference type="EMBL" id="WZW88558.1"/>
    </source>
</evidence>
<protein>
    <submittedName>
        <fullName evidence="1">Uncharacterized protein</fullName>
    </submittedName>
</protein>
<proteinExistence type="predicted"/>
<sequence length="70" mass="8258">MLYERKGFMQAVASIFIQKSNTYDYQKIAQKGFKEASFEDMKTVSSDFKRAIQNFIAENDIDVEMNKYQK</sequence>
<dbReference type="Proteomes" id="UP001449178">
    <property type="component" value="Chromosome"/>
</dbReference>
<reference evidence="1 2" key="1">
    <citation type="submission" date="2024-03" db="EMBL/GenBank/DDBJ databases">
        <title>Complete Genome Sequence and Annotation of Ignatzschineria larvae DSM 13226.</title>
        <authorList>
            <person name="Cantrell E."/>
            <person name="Burcham Z.M."/>
        </authorList>
    </citation>
    <scope>NUCLEOTIDE SEQUENCE [LARGE SCALE GENOMIC DNA]</scope>
    <source>
        <strain evidence="1 2">DSM 13226</strain>
    </source>
</reference>
<organism evidence="1 2">
    <name type="scientific">Ignatzschineria larvae DSM 13226</name>
    <dbReference type="NCBI Taxonomy" id="1111732"/>
    <lineage>
        <taxon>Bacteria</taxon>
        <taxon>Pseudomonadati</taxon>
        <taxon>Pseudomonadota</taxon>
        <taxon>Gammaproteobacteria</taxon>
        <taxon>Cardiobacteriales</taxon>
        <taxon>Ignatzschineriaceae</taxon>
        <taxon>Ignatzschineria</taxon>
    </lineage>
</organism>
<dbReference type="RefSeq" id="WP_026878713.1">
    <property type="nucleotide sequence ID" value="NZ_AZOD01000012.1"/>
</dbReference>
<evidence type="ECO:0000313" key="2">
    <source>
        <dbReference type="Proteomes" id="UP001449178"/>
    </source>
</evidence>
<name>A0ABZ3C191_9GAMM</name>